<evidence type="ECO:0000313" key="1">
    <source>
        <dbReference type="EMBL" id="KII68583.1"/>
    </source>
</evidence>
<gene>
    <name evidence="1" type="ORF">RF11_00488</name>
</gene>
<evidence type="ECO:0000313" key="2">
    <source>
        <dbReference type="Proteomes" id="UP000031668"/>
    </source>
</evidence>
<sequence length="105" mass="12793">MLEDEITRQIEEIENYDRESYEYQFQMESAHNIIQDRYVQIEQLKETLEQVPYNSQWSQNARNTIKSYEEDIIEQEEDRKINNLRYNDVLSKIKRLPCGNSRARS</sequence>
<dbReference type="EMBL" id="JWZT01002781">
    <property type="protein sequence ID" value="KII68583.1"/>
    <property type="molecule type" value="Genomic_DNA"/>
</dbReference>
<name>A0A0C2JH41_THEKT</name>
<comment type="caution">
    <text evidence="1">The sequence shown here is derived from an EMBL/GenBank/DDBJ whole genome shotgun (WGS) entry which is preliminary data.</text>
</comment>
<dbReference type="Proteomes" id="UP000031668">
    <property type="component" value="Unassembled WGS sequence"/>
</dbReference>
<organism evidence="1 2">
    <name type="scientific">Thelohanellus kitauei</name>
    <name type="common">Myxosporean</name>
    <dbReference type="NCBI Taxonomy" id="669202"/>
    <lineage>
        <taxon>Eukaryota</taxon>
        <taxon>Metazoa</taxon>
        <taxon>Cnidaria</taxon>
        <taxon>Myxozoa</taxon>
        <taxon>Myxosporea</taxon>
        <taxon>Bivalvulida</taxon>
        <taxon>Platysporina</taxon>
        <taxon>Myxobolidae</taxon>
        <taxon>Thelohanellus</taxon>
    </lineage>
</organism>
<protein>
    <submittedName>
        <fullName evidence="1">Uncharacterized protein</fullName>
    </submittedName>
</protein>
<keyword evidence="2" id="KW-1185">Reference proteome</keyword>
<reference evidence="1 2" key="1">
    <citation type="journal article" date="2014" name="Genome Biol. Evol.">
        <title>The genome of the myxosporean Thelohanellus kitauei shows adaptations to nutrient acquisition within its fish host.</title>
        <authorList>
            <person name="Yang Y."/>
            <person name="Xiong J."/>
            <person name="Zhou Z."/>
            <person name="Huo F."/>
            <person name="Miao W."/>
            <person name="Ran C."/>
            <person name="Liu Y."/>
            <person name="Zhang J."/>
            <person name="Feng J."/>
            <person name="Wang M."/>
            <person name="Wang M."/>
            <person name="Wang L."/>
            <person name="Yao B."/>
        </authorList>
    </citation>
    <scope>NUCLEOTIDE SEQUENCE [LARGE SCALE GENOMIC DNA]</scope>
    <source>
        <strain evidence="1">Wuqing</strain>
    </source>
</reference>
<proteinExistence type="predicted"/>
<accession>A0A0C2JH41</accession>
<dbReference type="AlphaFoldDB" id="A0A0C2JH41"/>